<evidence type="ECO:0000256" key="2">
    <source>
        <dbReference type="ARBA" id="ARBA00022670"/>
    </source>
</evidence>
<keyword evidence="4" id="KW-0378">Hydrolase</keyword>
<accession>A0ABV6ZSC9</accession>
<sequence>MNFGSKTLCIVSLIALSACNSNDDSGTAQNSPQLFGQSLPAQVSGQSLPAQVNNLPPPNTARAFVWPVDHAVVDPNHYYEGQADAALSSAAYKSGSNGGAGDTSDAIAAASLDLGAVDETPSSKHHQMSLNGQTIDYTARAGHLVAYAPTDPANPTTRDAEASIFYMSYTRDDILASERPVTFVFNGGPGEPSIWLHLGAWAPKSLKVNAPNLPPGPDMPDSFPLTGNPQTLLDQTDLVFVDIVGSGFSQAIAPHTNKDLWNTNSDAQVFRDFITAYINRYNRQSSPKYLYGESYSGIRTPIVANLLVQAGTSQYAPDPSGKPAVVLTGFTLNSPVLDYATIGGHLLPTDGMTADYHGKGTARGSMSETEYADYLRKYTSEIYDPISNGSMTISTKAINDFAAITGIGIEDIKSDYEYIAGDFTYYFKKILYPNSSSASFNDYDYRISAGKKLNYQINSYEEAGFYGAIKPYLLEEFNYQNKDPAQLYGADVAFDSWSHNHGNKNYYGGIDDTSVPDIIAAMALEPNLKALVLHGYHDAVCPFFQSEVDLQNGGALPVLSTRLTVHDYEGGHMIYLTPASQVTMRADLRDFYRTPNAAASSSVVSVSTAPAPAAVPIAAR</sequence>
<dbReference type="InterPro" id="IPR029058">
    <property type="entry name" value="AB_hydrolase_fold"/>
</dbReference>
<name>A0ABV6ZSC9_9HYPH</name>
<evidence type="ECO:0000256" key="5">
    <source>
        <dbReference type="ARBA" id="ARBA00023180"/>
    </source>
</evidence>
<dbReference type="SUPFAM" id="SSF53474">
    <property type="entry name" value="alpha/beta-Hydrolases"/>
    <property type="match status" value="1"/>
</dbReference>
<protein>
    <recommendedName>
        <fullName evidence="8">Peptidase</fullName>
    </recommendedName>
</protein>
<dbReference type="EMBL" id="JBHGPK010000072">
    <property type="protein sequence ID" value="MFC2255083.1"/>
    <property type="molecule type" value="Genomic_DNA"/>
</dbReference>
<proteinExistence type="predicted"/>
<dbReference type="PROSITE" id="PS51257">
    <property type="entry name" value="PROKAR_LIPOPROTEIN"/>
    <property type="match status" value="1"/>
</dbReference>
<dbReference type="RefSeq" id="WP_394315658.1">
    <property type="nucleotide sequence ID" value="NZ_JBHGPK010000072.1"/>
</dbReference>
<dbReference type="InterPro" id="IPR001563">
    <property type="entry name" value="Peptidase_S10"/>
</dbReference>
<evidence type="ECO:0000313" key="7">
    <source>
        <dbReference type="Proteomes" id="UP001595190"/>
    </source>
</evidence>
<evidence type="ECO:0000256" key="1">
    <source>
        <dbReference type="ARBA" id="ARBA00022645"/>
    </source>
</evidence>
<keyword evidence="1" id="KW-0121">Carboxypeptidase</keyword>
<dbReference type="PANTHER" id="PTHR11802:SF3">
    <property type="entry name" value="RETINOID-INDUCIBLE SERINE CARBOXYPEPTIDASE"/>
    <property type="match status" value="1"/>
</dbReference>
<organism evidence="6 7">
    <name type="scientific">Labrys neptuniae</name>
    <dbReference type="NCBI Taxonomy" id="376174"/>
    <lineage>
        <taxon>Bacteria</taxon>
        <taxon>Pseudomonadati</taxon>
        <taxon>Pseudomonadota</taxon>
        <taxon>Alphaproteobacteria</taxon>
        <taxon>Hyphomicrobiales</taxon>
        <taxon>Xanthobacteraceae</taxon>
        <taxon>Labrys</taxon>
    </lineage>
</organism>
<reference evidence="6 7" key="1">
    <citation type="submission" date="2024-09" db="EMBL/GenBank/DDBJ databases">
        <title>Description of Labrys sedimenti sp. nov., isolated from a diclofenac-degrading enrichment culture, and genome-based reclassification of Labrys portucalensis as a later heterotypic synonym of Labrys neptuniae.</title>
        <authorList>
            <person name="Tancsics A."/>
            <person name="Csepanyi A."/>
        </authorList>
    </citation>
    <scope>NUCLEOTIDE SEQUENCE [LARGE SCALE GENOMIC DNA]</scope>
    <source>
        <strain evidence="6 7">LMG 23412</strain>
    </source>
</reference>
<comment type="caution">
    <text evidence="6">The sequence shown here is derived from an EMBL/GenBank/DDBJ whole genome shotgun (WGS) entry which is preliminary data.</text>
</comment>
<evidence type="ECO:0008006" key="8">
    <source>
        <dbReference type="Google" id="ProtNLM"/>
    </source>
</evidence>
<dbReference type="Proteomes" id="UP001595190">
    <property type="component" value="Unassembled WGS sequence"/>
</dbReference>
<keyword evidence="3" id="KW-0732">Signal</keyword>
<evidence type="ECO:0000256" key="3">
    <source>
        <dbReference type="ARBA" id="ARBA00022729"/>
    </source>
</evidence>
<evidence type="ECO:0000256" key="4">
    <source>
        <dbReference type="ARBA" id="ARBA00022801"/>
    </source>
</evidence>
<evidence type="ECO:0000313" key="6">
    <source>
        <dbReference type="EMBL" id="MFC2255083.1"/>
    </source>
</evidence>
<dbReference type="PANTHER" id="PTHR11802">
    <property type="entry name" value="SERINE PROTEASE FAMILY S10 SERINE CARBOXYPEPTIDASE"/>
    <property type="match status" value="1"/>
</dbReference>
<gene>
    <name evidence="6" type="ORF">ACETRX_36440</name>
</gene>
<dbReference type="Gene3D" id="3.40.50.1820">
    <property type="entry name" value="alpha/beta hydrolase"/>
    <property type="match status" value="1"/>
</dbReference>
<keyword evidence="2" id="KW-0645">Protease</keyword>
<dbReference type="Pfam" id="PF00450">
    <property type="entry name" value="Peptidase_S10"/>
    <property type="match status" value="1"/>
</dbReference>
<keyword evidence="5" id="KW-0325">Glycoprotein</keyword>